<name>A0A6I2U250_9FIRM</name>
<sequence>MLNDLFYAVLGMLPWTCALIAALLVLRHFARATLSARFFRLAWLILAVRLALPVSFAVPVQDRPAPLSIPLPTAAVRQAALPAAPAESGGAQQAAASGPGKAVPVPSAPAPAGPLRSRPGLAGAVWLVGAALCLAARLAAYGTSMRRLRRGRVPLADETLADACRAAFGRSMRVYAVAGLDTPMLAGLLRPAVYLPEGAGLRADTLPYVLAHEARHRSAGDIPFQFVLAAACALHWFDPLVWCMARAARQDMELACDEAVLAGRDMAYRRAYGAAVLDVLASARRRRISALTTGFASGAGETRRRFAEMLSLRKKRRGTPLLCLLLALVVLASTLVACAAPARSDTAAPVYKGGTPQPTAGEAPEERLERLREELQTLQAEIGRLEALAAQDSSLEEIQRQYLQAQQEWAEWSAAVPEGAPSGGAAQFAWPLPGYTTLSSDFGTARRVYGAKDVHTGMDIPAPAGTPVYAAADGAASLNNHWVMGISVKLDHGGSLATLYGHLSACAVKDGDLVEKGQLIGYVGSTGNSTGNHLHFEVDLNGDPVSAWPYLNAE</sequence>
<feature type="transmembrane region" description="Helical" evidence="4">
    <location>
        <begin position="38"/>
        <end position="58"/>
    </location>
</feature>
<keyword evidence="2" id="KW-0175">Coiled coil</keyword>
<dbReference type="SUPFAM" id="SSF51261">
    <property type="entry name" value="Duplicated hybrid motif"/>
    <property type="match status" value="1"/>
</dbReference>
<dbReference type="PANTHER" id="PTHR21666:SF289">
    <property type="entry name" value="L-ALA--D-GLU ENDOPEPTIDASE"/>
    <property type="match status" value="1"/>
</dbReference>
<keyword evidence="4" id="KW-0812">Transmembrane</keyword>
<evidence type="ECO:0000256" key="4">
    <source>
        <dbReference type="SAM" id="Phobius"/>
    </source>
</evidence>
<dbReference type="Pfam" id="PF05569">
    <property type="entry name" value="Peptidase_M56"/>
    <property type="match status" value="1"/>
</dbReference>
<dbReference type="GO" id="GO:0004222">
    <property type="term" value="F:metalloendopeptidase activity"/>
    <property type="evidence" value="ECO:0007669"/>
    <property type="project" value="TreeGrafter"/>
</dbReference>
<gene>
    <name evidence="7" type="ORF">FYJ76_07585</name>
</gene>
<dbReference type="CDD" id="cd12797">
    <property type="entry name" value="M23_peptidase"/>
    <property type="match status" value="1"/>
</dbReference>
<evidence type="ECO:0000259" key="5">
    <source>
        <dbReference type="Pfam" id="PF01551"/>
    </source>
</evidence>
<feature type="coiled-coil region" evidence="2">
    <location>
        <begin position="361"/>
        <end position="408"/>
    </location>
</feature>
<dbReference type="Gene3D" id="2.70.70.10">
    <property type="entry name" value="Glucose Permease (Domain IIA)"/>
    <property type="match status" value="1"/>
</dbReference>
<dbReference type="Pfam" id="PF01551">
    <property type="entry name" value="Peptidase_M23"/>
    <property type="match status" value="1"/>
</dbReference>
<accession>A0A6I2U250</accession>
<dbReference type="RefSeq" id="WP_154522422.1">
    <property type="nucleotide sequence ID" value="NZ_VUNJ01000006.1"/>
</dbReference>
<dbReference type="InterPro" id="IPR011055">
    <property type="entry name" value="Dup_hybrid_motif"/>
</dbReference>
<feature type="domain" description="Peptidase M56" evidence="6">
    <location>
        <begin position="16"/>
        <end position="307"/>
    </location>
</feature>
<dbReference type="Proteomes" id="UP000431913">
    <property type="component" value="Unassembled WGS sequence"/>
</dbReference>
<proteinExistence type="predicted"/>
<evidence type="ECO:0000313" key="8">
    <source>
        <dbReference type="Proteomes" id="UP000431913"/>
    </source>
</evidence>
<dbReference type="PANTHER" id="PTHR21666">
    <property type="entry name" value="PEPTIDASE-RELATED"/>
    <property type="match status" value="1"/>
</dbReference>
<comment type="caution">
    <text evidence="7">The sequence shown here is derived from an EMBL/GenBank/DDBJ whole genome shotgun (WGS) entry which is preliminary data.</text>
</comment>
<reference evidence="7 8" key="1">
    <citation type="submission" date="2019-08" db="EMBL/GenBank/DDBJ databases">
        <title>In-depth cultivation of the pig gut microbiome towards novel bacterial diversity and tailored functional studies.</title>
        <authorList>
            <person name="Wylensek D."/>
            <person name="Hitch T.C.A."/>
            <person name="Clavel T."/>
        </authorList>
    </citation>
    <scope>NUCLEOTIDE SEQUENCE [LARGE SCALE GENOMIC DNA]</scope>
    <source>
        <strain evidence="7 8">WCA3-601-WT-6J</strain>
    </source>
</reference>
<protein>
    <submittedName>
        <fullName evidence="7">Peptidoglycan DD-metalloendopeptidase family protein</fullName>
    </submittedName>
</protein>
<feature type="region of interest" description="Disordered" evidence="3">
    <location>
        <begin position="90"/>
        <end position="111"/>
    </location>
</feature>
<organism evidence="7 8">
    <name type="scientific">Ruthenibacterium lactatiformans</name>
    <dbReference type="NCBI Taxonomy" id="1550024"/>
    <lineage>
        <taxon>Bacteria</taxon>
        <taxon>Bacillati</taxon>
        <taxon>Bacillota</taxon>
        <taxon>Clostridia</taxon>
        <taxon>Eubacteriales</taxon>
        <taxon>Oscillospiraceae</taxon>
        <taxon>Ruthenibacterium</taxon>
    </lineage>
</organism>
<keyword evidence="4" id="KW-1133">Transmembrane helix</keyword>
<feature type="compositionally biased region" description="Low complexity" evidence="3">
    <location>
        <begin position="90"/>
        <end position="105"/>
    </location>
</feature>
<evidence type="ECO:0000256" key="3">
    <source>
        <dbReference type="SAM" id="MobiDB-lite"/>
    </source>
</evidence>
<feature type="transmembrane region" description="Helical" evidence="4">
    <location>
        <begin position="6"/>
        <end position="26"/>
    </location>
</feature>
<dbReference type="CDD" id="cd07341">
    <property type="entry name" value="M56_BlaR1_MecR1_like"/>
    <property type="match status" value="1"/>
</dbReference>
<evidence type="ECO:0000259" key="6">
    <source>
        <dbReference type="Pfam" id="PF05569"/>
    </source>
</evidence>
<dbReference type="AlphaFoldDB" id="A0A6I2U250"/>
<evidence type="ECO:0000256" key="2">
    <source>
        <dbReference type="SAM" id="Coils"/>
    </source>
</evidence>
<dbReference type="InterPro" id="IPR016047">
    <property type="entry name" value="M23ase_b-sheet_dom"/>
</dbReference>
<dbReference type="InterPro" id="IPR008756">
    <property type="entry name" value="Peptidase_M56"/>
</dbReference>
<dbReference type="EMBL" id="VUNJ01000006">
    <property type="protein sequence ID" value="MST91807.1"/>
    <property type="molecule type" value="Genomic_DNA"/>
</dbReference>
<dbReference type="InterPro" id="IPR050570">
    <property type="entry name" value="Cell_wall_metabolism_enzyme"/>
</dbReference>
<evidence type="ECO:0000313" key="7">
    <source>
        <dbReference type="EMBL" id="MST91807.1"/>
    </source>
</evidence>
<evidence type="ECO:0000256" key="1">
    <source>
        <dbReference type="ARBA" id="ARBA00022729"/>
    </source>
</evidence>
<feature type="transmembrane region" description="Helical" evidence="4">
    <location>
        <begin position="121"/>
        <end position="140"/>
    </location>
</feature>
<keyword evidence="4" id="KW-0472">Membrane</keyword>
<feature type="transmembrane region" description="Helical" evidence="4">
    <location>
        <begin position="321"/>
        <end position="342"/>
    </location>
</feature>
<keyword evidence="1" id="KW-0732">Signal</keyword>
<feature type="domain" description="M23ase beta-sheet core" evidence="5">
    <location>
        <begin position="454"/>
        <end position="545"/>
    </location>
</feature>